<dbReference type="AlphaFoldDB" id="A0A1H6WJV0"/>
<protein>
    <submittedName>
        <fullName evidence="1">Uncharacterized protein</fullName>
    </submittedName>
</protein>
<gene>
    <name evidence="1" type="ORF">SAMN04487997_2628</name>
</gene>
<dbReference type="OrthoDB" id="370799at2"/>
<dbReference type="RefSeq" id="WP_091337631.1">
    <property type="nucleotide sequence ID" value="NZ_FNYC01000005.1"/>
</dbReference>
<organism evidence="1 2">
    <name type="scientific">Frateuria terrea</name>
    <dbReference type="NCBI Taxonomy" id="529704"/>
    <lineage>
        <taxon>Bacteria</taxon>
        <taxon>Pseudomonadati</taxon>
        <taxon>Pseudomonadota</taxon>
        <taxon>Gammaproteobacteria</taxon>
        <taxon>Lysobacterales</taxon>
        <taxon>Rhodanobacteraceae</taxon>
        <taxon>Frateuria</taxon>
    </lineage>
</organism>
<evidence type="ECO:0000313" key="2">
    <source>
        <dbReference type="Proteomes" id="UP000199420"/>
    </source>
</evidence>
<dbReference type="Proteomes" id="UP000199420">
    <property type="component" value="Unassembled WGS sequence"/>
</dbReference>
<dbReference type="EMBL" id="FNYC01000005">
    <property type="protein sequence ID" value="SEJ17319.1"/>
    <property type="molecule type" value="Genomic_DNA"/>
</dbReference>
<name>A0A1H6WJV0_9GAMM</name>
<accession>A0A1H6WJV0</accession>
<dbReference type="STRING" id="529704.SAMN02927913_2605"/>
<evidence type="ECO:0000313" key="1">
    <source>
        <dbReference type="EMBL" id="SEJ17319.1"/>
    </source>
</evidence>
<keyword evidence="2" id="KW-1185">Reference proteome</keyword>
<reference evidence="1 2" key="1">
    <citation type="submission" date="2016-10" db="EMBL/GenBank/DDBJ databases">
        <authorList>
            <person name="de Groot N.N."/>
        </authorList>
    </citation>
    <scope>NUCLEOTIDE SEQUENCE [LARGE SCALE GENOMIC DNA]</scope>
    <source>
        <strain evidence="1 2">DSM 26515</strain>
    </source>
</reference>
<proteinExistence type="predicted"/>
<sequence length="95" mass="11063">MDRFAQFETSLAGTRPPDGLSDHLQALWWLRHGQPERAHHLVQLLDDAGAAAIHAHVHRLEGDLDNARYWYRRAGVPFCHESIEAEWRQLLERFV</sequence>